<evidence type="ECO:0000259" key="3">
    <source>
        <dbReference type="Pfam" id="PF13488"/>
    </source>
</evidence>
<evidence type="ECO:0000313" key="4">
    <source>
        <dbReference type="EMBL" id="GAA4332300.1"/>
    </source>
</evidence>
<evidence type="ECO:0000313" key="5">
    <source>
        <dbReference type="Proteomes" id="UP001501725"/>
    </source>
</evidence>
<comment type="caution">
    <text evidence="4">The sequence shown here is derived from an EMBL/GenBank/DDBJ whole genome shotgun (WGS) entry which is preliminary data.</text>
</comment>
<keyword evidence="2" id="KW-0732">Signal</keyword>
<dbReference type="Proteomes" id="UP001501725">
    <property type="component" value="Unassembled WGS sequence"/>
</dbReference>
<organism evidence="4 5">
    <name type="scientific">Flaviaesturariibacter amylovorans</name>
    <dbReference type="NCBI Taxonomy" id="1084520"/>
    <lineage>
        <taxon>Bacteria</taxon>
        <taxon>Pseudomonadati</taxon>
        <taxon>Bacteroidota</taxon>
        <taxon>Chitinophagia</taxon>
        <taxon>Chitinophagales</taxon>
        <taxon>Chitinophagaceae</taxon>
        <taxon>Flaviaestuariibacter</taxon>
    </lineage>
</organism>
<dbReference type="PROSITE" id="PS51257">
    <property type="entry name" value="PROKAR_LIPOPROTEIN"/>
    <property type="match status" value="1"/>
</dbReference>
<feature type="region of interest" description="Disordered" evidence="1">
    <location>
        <begin position="54"/>
        <end position="103"/>
    </location>
</feature>
<evidence type="ECO:0000256" key="1">
    <source>
        <dbReference type="SAM" id="MobiDB-lite"/>
    </source>
</evidence>
<name>A0ABP8GZP6_9BACT</name>
<gene>
    <name evidence="4" type="ORF">GCM10023184_24800</name>
</gene>
<sequence>MKQITLALCAFMTLSACNSNPTAPAQTQIPDTTGLSAYQLAQARASMNLSELDSTAQTTGKKPVAPQQVRYVSSPRPAAAATGSTGASNGSGTGTTGTPAKRGISSTAKGAIIGGVAGAAGGAIINKKNRVAGAVVGGLLGAGTGAVIGNAQDKKDGRN</sequence>
<feature type="compositionally biased region" description="Low complexity" evidence="1">
    <location>
        <begin position="73"/>
        <end position="88"/>
    </location>
</feature>
<feature type="domain" description="Glycine zipper" evidence="3">
    <location>
        <begin position="110"/>
        <end position="155"/>
    </location>
</feature>
<dbReference type="Pfam" id="PF13488">
    <property type="entry name" value="Gly-zipper_Omp"/>
    <property type="match status" value="1"/>
</dbReference>
<dbReference type="InterPro" id="IPR039567">
    <property type="entry name" value="Gly-zipper"/>
</dbReference>
<keyword evidence="5" id="KW-1185">Reference proteome</keyword>
<protein>
    <recommendedName>
        <fullName evidence="3">Glycine zipper domain-containing protein</fullName>
    </recommendedName>
</protein>
<proteinExistence type="predicted"/>
<feature type="signal peptide" evidence="2">
    <location>
        <begin position="1"/>
        <end position="18"/>
    </location>
</feature>
<dbReference type="EMBL" id="BAABGY010000007">
    <property type="protein sequence ID" value="GAA4332300.1"/>
    <property type="molecule type" value="Genomic_DNA"/>
</dbReference>
<reference evidence="5" key="1">
    <citation type="journal article" date="2019" name="Int. J. Syst. Evol. Microbiol.">
        <title>The Global Catalogue of Microorganisms (GCM) 10K type strain sequencing project: providing services to taxonomists for standard genome sequencing and annotation.</title>
        <authorList>
            <consortium name="The Broad Institute Genomics Platform"/>
            <consortium name="The Broad Institute Genome Sequencing Center for Infectious Disease"/>
            <person name="Wu L."/>
            <person name="Ma J."/>
        </authorList>
    </citation>
    <scope>NUCLEOTIDE SEQUENCE [LARGE SCALE GENOMIC DNA]</scope>
    <source>
        <strain evidence="5">JCM 17919</strain>
    </source>
</reference>
<evidence type="ECO:0000256" key="2">
    <source>
        <dbReference type="SAM" id="SignalP"/>
    </source>
</evidence>
<dbReference type="RefSeq" id="WP_345256059.1">
    <property type="nucleotide sequence ID" value="NZ_BAABGY010000007.1"/>
</dbReference>
<feature type="chain" id="PRO_5045630469" description="Glycine zipper domain-containing protein" evidence="2">
    <location>
        <begin position="19"/>
        <end position="159"/>
    </location>
</feature>
<accession>A0ABP8GZP6</accession>